<comment type="similarity">
    <text evidence="1">Belongs to the NAD(P)-dependent epimerase/dehydratase family. SDR39U1 subfamily.</text>
</comment>
<evidence type="ECO:0000259" key="2">
    <source>
        <dbReference type="Pfam" id="PF01370"/>
    </source>
</evidence>
<dbReference type="PANTHER" id="PTHR11092:SF0">
    <property type="entry name" value="EPIMERASE FAMILY PROTEIN SDR39U1"/>
    <property type="match status" value="1"/>
</dbReference>
<dbReference type="InterPro" id="IPR010099">
    <property type="entry name" value="SDR39U1"/>
</dbReference>
<dbReference type="AlphaFoldDB" id="A0A1M5K4X9"/>
<dbReference type="EMBL" id="FQWD01000003">
    <property type="protein sequence ID" value="SHG47293.1"/>
    <property type="molecule type" value="Genomic_DNA"/>
</dbReference>
<dbReference type="Pfam" id="PF01370">
    <property type="entry name" value="Epimerase"/>
    <property type="match status" value="1"/>
</dbReference>
<reference evidence="5" key="1">
    <citation type="submission" date="2016-11" db="EMBL/GenBank/DDBJ databases">
        <authorList>
            <person name="Varghese N."/>
            <person name="Submissions S."/>
        </authorList>
    </citation>
    <scope>NUCLEOTIDE SEQUENCE [LARGE SCALE GENOMIC DNA]</scope>
    <source>
        <strain evidence="5">CGMCC 1.8995</strain>
    </source>
</reference>
<dbReference type="PANTHER" id="PTHR11092">
    <property type="entry name" value="SUGAR NUCLEOTIDE EPIMERASE RELATED"/>
    <property type="match status" value="1"/>
</dbReference>
<evidence type="ECO:0000256" key="1">
    <source>
        <dbReference type="ARBA" id="ARBA00009353"/>
    </source>
</evidence>
<proteinExistence type="inferred from homology"/>
<evidence type="ECO:0000259" key="3">
    <source>
        <dbReference type="Pfam" id="PF08338"/>
    </source>
</evidence>
<organism evidence="4 5">
    <name type="scientific">Marisediminitalea aggregata</name>
    <dbReference type="NCBI Taxonomy" id="634436"/>
    <lineage>
        <taxon>Bacteria</taxon>
        <taxon>Pseudomonadati</taxon>
        <taxon>Pseudomonadota</taxon>
        <taxon>Gammaproteobacteria</taxon>
        <taxon>Alteromonadales</taxon>
        <taxon>Alteromonadaceae</taxon>
        <taxon>Marisediminitalea</taxon>
    </lineage>
</organism>
<dbReference type="Proteomes" id="UP000184520">
    <property type="component" value="Unassembled WGS sequence"/>
</dbReference>
<accession>A0A1M5K4X9</accession>
<evidence type="ECO:0000313" key="4">
    <source>
        <dbReference type="EMBL" id="SHG47293.1"/>
    </source>
</evidence>
<dbReference type="NCBIfam" id="TIGR01777">
    <property type="entry name" value="yfcH"/>
    <property type="match status" value="1"/>
</dbReference>
<dbReference type="InterPro" id="IPR001509">
    <property type="entry name" value="Epimerase_deHydtase"/>
</dbReference>
<feature type="domain" description="DUF1731" evidence="3">
    <location>
        <begin position="251"/>
        <end position="297"/>
    </location>
</feature>
<dbReference type="CDD" id="cd05242">
    <property type="entry name" value="SDR_a8"/>
    <property type="match status" value="1"/>
</dbReference>
<dbReference type="OrthoDB" id="9801773at2"/>
<sequence>MHIFITGGTGLIGRHLIPALFRDAATKITVLTRDAIKAKASLPDNVSLVTSLDDTLDFDDVDAVINLAGEPIADKRWTKTQKTRICESRWQITQQLTDKINAAEQPPATFISGSAIGYYGRQGDKLVTEAFTEVHREFTHTVCEQWERIALQASPKTRVCLLRTGVVLSGDGGALSKMRLPFTLGLGGRIGDGNQYMSWIHINDMVAAILFLLEHKNCEGAYNLTAPTPVTNTEFVKAYAASLGRPAIFPMPALALKLLMGEAADLLLTGQRVVPQKLVDAGFKFSFTDIGSAFADIN</sequence>
<dbReference type="Gene3D" id="3.40.50.720">
    <property type="entry name" value="NAD(P)-binding Rossmann-like Domain"/>
    <property type="match status" value="1"/>
</dbReference>
<dbReference type="InterPro" id="IPR013549">
    <property type="entry name" value="DUF1731"/>
</dbReference>
<dbReference type="Pfam" id="PF08338">
    <property type="entry name" value="DUF1731"/>
    <property type="match status" value="1"/>
</dbReference>
<evidence type="ECO:0000313" key="5">
    <source>
        <dbReference type="Proteomes" id="UP000184520"/>
    </source>
</evidence>
<feature type="domain" description="NAD-dependent epimerase/dehydratase" evidence="2">
    <location>
        <begin position="3"/>
        <end position="224"/>
    </location>
</feature>
<dbReference type="SUPFAM" id="SSF51735">
    <property type="entry name" value="NAD(P)-binding Rossmann-fold domains"/>
    <property type="match status" value="1"/>
</dbReference>
<gene>
    <name evidence="4" type="ORF">SAMN05216361_2353</name>
</gene>
<dbReference type="RefSeq" id="WP_073322554.1">
    <property type="nucleotide sequence ID" value="NZ_FQWD01000003.1"/>
</dbReference>
<dbReference type="STRING" id="634436.SAMN05216361_2353"/>
<protein>
    <recommendedName>
        <fullName evidence="6">TIGR01777 family protein</fullName>
    </recommendedName>
</protein>
<keyword evidence="5" id="KW-1185">Reference proteome</keyword>
<dbReference type="InterPro" id="IPR036291">
    <property type="entry name" value="NAD(P)-bd_dom_sf"/>
</dbReference>
<evidence type="ECO:0008006" key="6">
    <source>
        <dbReference type="Google" id="ProtNLM"/>
    </source>
</evidence>
<name>A0A1M5K4X9_9ALTE</name>